<dbReference type="InterPro" id="IPR044066">
    <property type="entry name" value="TRIAD_supradom"/>
</dbReference>
<dbReference type="PROSITE" id="PS51873">
    <property type="entry name" value="TRIAD"/>
    <property type="match status" value="1"/>
</dbReference>
<protein>
    <recommendedName>
        <fullName evidence="2">RBR-type E3 ubiquitin transferase</fullName>
        <ecNumber evidence="2">2.3.2.31</ecNumber>
    </recommendedName>
</protein>
<reference evidence="14" key="1">
    <citation type="submission" date="2021-02" db="EMBL/GenBank/DDBJ databases">
        <authorList>
            <person name="Nowell W R."/>
        </authorList>
    </citation>
    <scope>NUCLEOTIDE SEQUENCE</scope>
</reference>
<feature type="compositionally biased region" description="Low complexity" evidence="11">
    <location>
        <begin position="66"/>
        <end position="87"/>
    </location>
</feature>
<feature type="region of interest" description="Disordered" evidence="11">
    <location>
        <begin position="168"/>
        <end position="190"/>
    </location>
</feature>
<dbReference type="SMART" id="SM00647">
    <property type="entry name" value="IBR"/>
    <property type="match status" value="2"/>
</dbReference>
<evidence type="ECO:0000256" key="5">
    <source>
        <dbReference type="ARBA" id="ARBA00022737"/>
    </source>
</evidence>
<evidence type="ECO:0000313" key="14">
    <source>
        <dbReference type="EMBL" id="CAF0851683.1"/>
    </source>
</evidence>
<proteinExistence type="predicted"/>
<evidence type="ECO:0000256" key="3">
    <source>
        <dbReference type="ARBA" id="ARBA00022679"/>
    </source>
</evidence>
<dbReference type="InterPro" id="IPR001841">
    <property type="entry name" value="Znf_RING"/>
</dbReference>
<name>A0A813WFW4_ADIRI</name>
<dbReference type="AlphaFoldDB" id="A0A813WFW4"/>
<accession>A0A813WFW4</accession>
<evidence type="ECO:0000259" key="13">
    <source>
        <dbReference type="PROSITE" id="PS51873"/>
    </source>
</evidence>
<evidence type="ECO:0000256" key="8">
    <source>
        <dbReference type="ARBA" id="ARBA00022833"/>
    </source>
</evidence>
<evidence type="ECO:0000256" key="4">
    <source>
        <dbReference type="ARBA" id="ARBA00022723"/>
    </source>
</evidence>
<dbReference type="Gene3D" id="1.20.120.1750">
    <property type="match status" value="1"/>
</dbReference>
<dbReference type="EC" id="2.3.2.31" evidence="2"/>
<feature type="domain" description="RING-type" evidence="12">
    <location>
        <begin position="471"/>
        <end position="516"/>
    </location>
</feature>
<keyword evidence="16" id="KW-1185">Reference proteome</keyword>
<feature type="compositionally biased region" description="Basic and acidic residues" evidence="11">
    <location>
        <begin position="107"/>
        <end position="119"/>
    </location>
</feature>
<evidence type="ECO:0000259" key="12">
    <source>
        <dbReference type="PROSITE" id="PS50089"/>
    </source>
</evidence>
<dbReference type="GO" id="GO:0061630">
    <property type="term" value="F:ubiquitin protein ligase activity"/>
    <property type="evidence" value="ECO:0007669"/>
    <property type="project" value="UniProtKB-EC"/>
</dbReference>
<keyword evidence="6 9" id="KW-0863">Zinc-finger</keyword>
<evidence type="ECO:0000256" key="7">
    <source>
        <dbReference type="ARBA" id="ARBA00022786"/>
    </source>
</evidence>
<evidence type="ECO:0000256" key="11">
    <source>
        <dbReference type="SAM" id="MobiDB-lite"/>
    </source>
</evidence>
<feature type="compositionally biased region" description="Basic residues" evidence="11">
    <location>
        <begin position="91"/>
        <end position="105"/>
    </location>
</feature>
<dbReference type="CDD" id="cd20335">
    <property type="entry name" value="BRcat_RBR"/>
    <property type="match status" value="1"/>
</dbReference>
<dbReference type="Gene3D" id="3.30.40.10">
    <property type="entry name" value="Zinc/RING finger domain, C3HC4 (zinc finger)"/>
    <property type="match status" value="1"/>
</dbReference>
<dbReference type="InterPro" id="IPR031127">
    <property type="entry name" value="E3_UB_ligase_RBR"/>
</dbReference>
<feature type="compositionally biased region" description="Polar residues" evidence="11">
    <location>
        <begin position="244"/>
        <end position="255"/>
    </location>
</feature>
<feature type="region of interest" description="Disordered" evidence="11">
    <location>
        <begin position="1"/>
        <end position="34"/>
    </location>
</feature>
<evidence type="ECO:0000256" key="1">
    <source>
        <dbReference type="ARBA" id="ARBA00001798"/>
    </source>
</evidence>
<dbReference type="Proteomes" id="UP000663828">
    <property type="component" value="Unassembled WGS sequence"/>
</dbReference>
<evidence type="ECO:0000256" key="10">
    <source>
        <dbReference type="SAM" id="Coils"/>
    </source>
</evidence>
<evidence type="ECO:0000313" key="16">
    <source>
        <dbReference type="Proteomes" id="UP000663828"/>
    </source>
</evidence>
<keyword evidence="8" id="KW-0862">Zinc</keyword>
<organism evidence="14">
    <name type="scientific">Adineta ricciae</name>
    <name type="common">Rotifer</name>
    <dbReference type="NCBI Taxonomy" id="249248"/>
    <lineage>
        <taxon>Eukaryota</taxon>
        <taxon>Metazoa</taxon>
        <taxon>Spiralia</taxon>
        <taxon>Gnathifera</taxon>
        <taxon>Rotifera</taxon>
        <taxon>Eurotatoria</taxon>
        <taxon>Bdelloidea</taxon>
        <taxon>Adinetida</taxon>
        <taxon>Adinetidae</taxon>
        <taxon>Adineta</taxon>
    </lineage>
</organism>
<dbReference type="GO" id="GO:0008270">
    <property type="term" value="F:zinc ion binding"/>
    <property type="evidence" value="ECO:0007669"/>
    <property type="project" value="UniProtKB-KW"/>
</dbReference>
<gene>
    <name evidence="14" type="ORF">EDS130_LOCUS7348</name>
    <name evidence="15" type="ORF">XAT740_LOCUS31556</name>
</gene>
<feature type="region of interest" description="Disordered" evidence="11">
    <location>
        <begin position="66"/>
        <end position="128"/>
    </location>
</feature>
<dbReference type="Pfam" id="PF01485">
    <property type="entry name" value="IBR"/>
    <property type="match status" value="1"/>
</dbReference>
<feature type="domain" description="RING-type" evidence="13">
    <location>
        <begin position="467"/>
        <end position="677"/>
    </location>
</feature>
<dbReference type="EMBL" id="CAJNOR010002883">
    <property type="protein sequence ID" value="CAF1352393.1"/>
    <property type="molecule type" value="Genomic_DNA"/>
</dbReference>
<keyword evidence="4" id="KW-0479">Metal-binding</keyword>
<dbReference type="GO" id="GO:0016567">
    <property type="term" value="P:protein ubiquitination"/>
    <property type="evidence" value="ECO:0007669"/>
    <property type="project" value="InterPro"/>
</dbReference>
<keyword evidence="10" id="KW-0175">Coiled coil</keyword>
<dbReference type="InterPro" id="IPR013083">
    <property type="entry name" value="Znf_RING/FYVE/PHD"/>
</dbReference>
<dbReference type="InterPro" id="IPR002867">
    <property type="entry name" value="IBR_dom"/>
</dbReference>
<dbReference type="Proteomes" id="UP000663852">
    <property type="component" value="Unassembled WGS sequence"/>
</dbReference>
<dbReference type="EMBL" id="CAJNOJ010000022">
    <property type="protein sequence ID" value="CAF0851683.1"/>
    <property type="molecule type" value="Genomic_DNA"/>
</dbReference>
<feature type="compositionally biased region" description="Basic and acidic residues" evidence="11">
    <location>
        <begin position="168"/>
        <end position="178"/>
    </location>
</feature>
<evidence type="ECO:0000256" key="6">
    <source>
        <dbReference type="ARBA" id="ARBA00022771"/>
    </source>
</evidence>
<keyword evidence="5" id="KW-0677">Repeat</keyword>
<sequence length="843" mass="95876">MDDEKPNLRPTKRNNANGKSVYLHYNPNQPKTTSYIQATSSDAKQGVNVLYSLDKHQRWELLDDSLQASGKVSSSSSDSDLSESDLTNSERRKKKKKSVRKRSNKHQGVEVKSTSKDLKTNYGNNDADDDVTYVAVVPSPRDKVLANVRGHPGYKSKRILTGVKFDKLSRSEGEQSEKEDNDENFSTDDGELYSYIPKHNKLQLNDFYPVQSAVKILKSKSKPTCSEDNDSPKATRKIFYRQLSNKQAASENPVSKSPRLRASSKANTTNITSSVFCSIHLLRLDLTPEHLSKTYGKNFIDAQCYPRKYLIDLTESLKTLQLANDFELFPMDSALNCYLVIVLNDSNNFDENVCQGQVTVNMDLNLETVEIESLSSSIESVYSVEDLITNTIEFIVKLPSRRFKPKEVAINQRKVLKNEDESELSDSEFMNKQIRQIQILDKKALRAKLENTEQNNQASSDADHSIRPEICTTCYSDMNESTPMTALKSCGHWLCNQCWKQYIESSIEKVKIILCPEWNCCSMVDVGTILSLVNVRYFNIYERNIEKCLVNLSRSYVKCPKISCSNIAQIIGNRIDQVRCPCGHQFCPLCKQELHFPATCIAYYGYIEEARKQGDLGSSPPTSVSVIGRNCVSCHTFIEKNGGCNHMTCRCGAEFCWVCTGYWADHYKNGSLTCPRQPVNLQKKVIARERNSTRKFYVSAIFHRHERAYKHQSNLIENCKRLIGTIPIEKLPNQFDSSLIKVQIDKREALLQHCYQMAKYINYLHRICEFAAVAADGYANTPIEFVNCLPVLETVTFNLSQLLEVGKGYTTIEKMANLRQTSERIIERLRHARQTNTHGYATS</sequence>
<evidence type="ECO:0000256" key="2">
    <source>
        <dbReference type="ARBA" id="ARBA00012251"/>
    </source>
</evidence>
<evidence type="ECO:0000313" key="15">
    <source>
        <dbReference type="EMBL" id="CAF1352393.1"/>
    </source>
</evidence>
<dbReference type="SUPFAM" id="SSF57850">
    <property type="entry name" value="RING/U-box"/>
    <property type="match status" value="3"/>
</dbReference>
<dbReference type="CDD" id="cd22584">
    <property type="entry name" value="Rcat_RBR_unk"/>
    <property type="match status" value="1"/>
</dbReference>
<keyword evidence="7" id="KW-0833">Ubl conjugation pathway</keyword>
<dbReference type="PROSITE" id="PS50089">
    <property type="entry name" value="ZF_RING_2"/>
    <property type="match status" value="1"/>
</dbReference>
<comment type="catalytic activity">
    <reaction evidence="1">
        <text>[E2 ubiquitin-conjugating enzyme]-S-ubiquitinyl-L-cysteine + [acceptor protein]-L-lysine = [E2 ubiquitin-conjugating enzyme]-L-cysteine + [acceptor protein]-N(6)-ubiquitinyl-L-lysine.</text>
        <dbReference type="EC" id="2.3.2.31"/>
    </reaction>
</comment>
<dbReference type="Pfam" id="PF22191">
    <property type="entry name" value="IBR_1"/>
    <property type="match status" value="1"/>
</dbReference>
<comment type="caution">
    <text evidence="14">The sequence shown here is derived from an EMBL/GenBank/DDBJ whole genome shotgun (WGS) entry which is preliminary data.</text>
</comment>
<dbReference type="PANTHER" id="PTHR11685">
    <property type="entry name" value="RBR FAMILY RING FINGER AND IBR DOMAIN-CONTAINING"/>
    <property type="match status" value="1"/>
</dbReference>
<dbReference type="OrthoDB" id="1431934at2759"/>
<feature type="region of interest" description="Disordered" evidence="11">
    <location>
        <begin position="244"/>
        <end position="263"/>
    </location>
</feature>
<feature type="compositionally biased region" description="Acidic residues" evidence="11">
    <location>
        <begin position="179"/>
        <end position="190"/>
    </location>
</feature>
<evidence type="ECO:0000256" key="9">
    <source>
        <dbReference type="PROSITE-ProRule" id="PRU00175"/>
    </source>
</evidence>
<keyword evidence="3" id="KW-0808">Transferase</keyword>
<feature type="coiled-coil region" evidence="10">
    <location>
        <begin position="435"/>
        <end position="462"/>
    </location>
</feature>